<protein>
    <submittedName>
        <fullName evidence="1">Uncharacterized protein</fullName>
    </submittedName>
</protein>
<accession>A0AA39KN76</accession>
<reference evidence="1" key="1">
    <citation type="journal article" date="2023" name="bioRxiv">
        <title>Scaffold-level genome assemblies of two parasitoid biocontrol wasps reveal the parthenogenesis mechanism and an associated novel virus.</title>
        <authorList>
            <person name="Inwood S."/>
            <person name="Skelly J."/>
            <person name="Guhlin J."/>
            <person name="Harrop T."/>
            <person name="Goldson S."/>
            <person name="Dearden P."/>
        </authorList>
    </citation>
    <scope>NUCLEOTIDE SEQUENCE</scope>
    <source>
        <strain evidence="1">Lincoln</strain>
        <tissue evidence="1">Whole body</tissue>
    </source>
</reference>
<organism evidence="1 2">
    <name type="scientific">Microctonus hyperodae</name>
    <name type="common">Parasitoid wasp</name>
    <dbReference type="NCBI Taxonomy" id="165561"/>
    <lineage>
        <taxon>Eukaryota</taxon>
        <taxon>Metazoa</taxon>
        <taxon>Ecdysozoa</taxon>
        <taxon>Arthropoda</taxon>
        <taxon>Hexapoda</taxon>
        <taxon>Insecta</taxon>
        <taxon>Pterygota</taxon>
        <taxon>Neoptera</taxon>
        <taxon>Endopterygota</taxon>
        <taxon>Hymenoptera</taxon>
        <taxon>Apocrita</taxon>
        <taxon>Ichneumonoidea</taxon>
        <taxon>Braconidae</taxon>
        <taxon>Euphorinae</taxon>
        <taxon>Microctonus</taxon>
    </lineage>
</organism>
<proteinExistence type="predicted"/>
<dbReference type="Proteomes" id="UP001168972">
    <property type="component" value="Unassembled WGS sequence"/>
</dbReference>
<keyword evidence="2" id="KW-1185">Reference proteome</keyword>
<sequence>MTEQIEYNSDDIIIIADQTSLIECLVKNLAILRTEARHCILIDSELETNLQYYRQTSNTLTIKLQSLISISEQLSTEKRSKIVDFVEKIQRSWEQTNKQVHNDYATFFVASRTVYGVALTSLLNEIKKEVTAVKISLKLGEFIYDKEYIIKGYMYCSELTKLLSTLDGCDEKVQQYLMMSKIHQHIEELDMTVEKFASKKNLLSLKNDNSQVFTILSSLLSGEILGWEPVNPDIILKQNAPKNPVFITKNNKRTHLKSLQHLPLFH</sequence>
<evidence type="ECO:0000313" key="2">
    <source>
        <dbReference type="Proteomes" id="UP001168972"/>
    </source>
</evidence>
<evidence type="ECO:0000313" key="1">
    <source>
        <dbReference type="EMBL" id="KAK0167710.1"/>
    </source>
</evidence>
<dbReference type="EMBL" id="JAQQBR010001831">
    <property type="protein sequence ID" value="KAK0167710.1"/>
    <property type="molecule type" value="Genomic_DNA"/>
</dbReference>
<comment type="caution">
    <text evidence="1">The sequence shown here is derived from an EMBL/GenBank/DDBJ whole genome shotgun (WGS) entry which is preliminary data.</text>
</comment>
<reference evidence="1" key="2">
    <citation type="submission" date="2023-03" db="EMBL/GenBank/DDBJ databases">
        <authorList>
            <person name="Inwood S.N."/>
            <person name="Skelly J.G."/>
            <person name="Guhlin J."/>
            <person name="Harrop T.W.R."/>
            <person name="Goldson S.G."/>
            <person name="Dearden P.K."/>
        </authorList>
    </citation>
    <scope>NUCLEOTIDE SEQUENCE</scope>
    <source>
        <strain evidence="1">Lincoln</strain>
        <tissue evidence="1">Whole body</tissue>
    </source>
</reference>
<dbReference type="AlphaFoldDB" id="A0AA39KN76"/>
<name>A0AA39KN76_MICHY</name>
<gene>
    <name evidence="1" type="ORF">PV327_001583</name>
</gene>